<dbReference type="GO" id="GO:0016020">
    <property type="term" value="C:membrane"/>
    <property type="evidence" value="ECO:0007669"/>
    <property type="project" value="UniProtKB-SubCell"/>
</dbReference>
<reference evidence="7 8" key="1">
    <citation type="submission" date="2016-11" db="EMBL/GenBank/DDBJ databases">
        <authorList>
            <person name="Jaros S."/>
            <person name="Januszkiewicz K."/>
            <person name="Wedrychowicz H."/>
        </authorList>
    </citation>
    <scope>NUCLEOTIDE SEQUENCE [LARGE SCALE GENOMIC DNA]</scope>
    <source>
        <strain evidence="7 8">DSM 27406</strain>
    </source>
</reference>
<dbReference type="EMBL" id="FRBL01000013">
    <property type="protein sequence ID" value="SHM89777.1"/>
    <property type="molecule type" value="Genomic_DNA"/>
</dbReference>
<dbReference type="STRING" id="1419482.SAMN05444266_11341"/>
<evidence type="ECO:0000259" key="6">
    <source>
        <dbReference type="Pfam" id="PF07291"/>
    </source>
</evidence>
<feature type="transmembrane region" description="Helical" evidence="5">
    <location>
        <begin position="118"/>
        <end position="136"/>
    </location>
</feature>
<feature type="transmembrane region" description="Helical" evidence="5">
    <location>
        <begin position="54"/>
        <end position="71"/>
    </location>
</feature>
<protein>
    <recommendedName>
        <fullName evidence="6">Methylamine utilisation protein MauE domain-containing protein</fullName>
    </recommendedName>
</protein>
<dbReference type="Proteomes" id="UP000184420">
    <property type="component" value="Unassembled WGS sequence"/>
</dbReference>
<evidence type="ECO:0000313" key="7">
    <source>
        <dbReference type="EMBL" id="SHM89777.1"/>
    </source>
</evidence>
<keyword evidence="2 5" id="KW-0812">Transmembrane</keyword>
<evidence type="ECO:0000256" key="1">
    <source>
        <dbReference type="ARBA" id="ARBA00004141"/>
    </source>
</evidence>
<organism evidence="7 8">
    <name type="scientific">Chitinophaga jiangningensis</name>
    <dbReference type="NCBI Taxonomy" id="1419482"/>
    <lineage>
        <taxon>Bacteria</taxon>
        <taxon>Pseudomonadati</taxon>
        <taxon>Bacteroidota</taxon>
        <taxon>Chitinophagia</taxon>
        <taxon>Chitinophagales</taxon>
        <taxon>Chitinophagaceae</taxon>
        <taxon>Chitinophaga</taxon>
    </lineage>
</organism>
<accession>A0A1M7MG47</accession>
<gene>
    <name evidence="7" type="ORF">SAMN05444266_11341</name>
</gene>
<comment type="subcellular location">
    <subcellularLocation>
        <location evidence="1">Membrane</location>
        <topology evidence="1">Multi-pass membrane protein</topology>
    </subcellularLocation>
</comment>
<evidence type="ECO:0000313" key="8">
    <source>
        <dbReference type="Proteomes" id="UP000184420"/>
    </source>
</evidence>
<sequence length="142" mass="15988">MFILTRYRVIIVDGIALLLISLFTYASLSKLADYQKFLSQLGQSEILSAYSKEISIVIPSVELLICCLLFFSRTKLLGLYSSFGLMLLFTLYIGSMLLFTEDVPCSCGGILEHLSWEAHIWFNVGVVLLTVVGVLWHRRANS</sequence>
<name>A0A1M7MG47_9BACT</name>
<keyword evidence="8" id="KW-1185">Reference proteome</keyword>
<feature type="domain" description="Methylamine utilisation protein MauE" evidence="6">
    <location>
        <begin position="10"/>
        <end position="135"/>
    </location>
</feature>
<evidence type="ECO:0000256" key="5">
    <source>
        <dbReference type="SAM" id="Phobius"/>
    </source>
</evidence>
<dbReference type="OrthoDB" id="680026at2"/>
<dbReference type="Pfam" id="PF07291">
    <property type="entry name" value="MauE"/>
    <property type="match status" value="1"/>
</dbReference>
<dbReference type="AlphaFoldDB" id="A0A1M7MG47"/>
<feature type="transmembrane region" description="Helical" evidence="5">
    <location>
        <begin position="78"/>
        <end position="98"/>
    </location>
</feature>
<feature type="transmembrane region" description="Helical" evidence="5">
    <location>
        <begin position="7"/>
        <end position="28"/>
    </location>
</feature>
<keyword evidence="3 5" id="KW-1133">Transmembrane helix</keyword>
<evidence type="ECO:0000256" key="3">
    <source>
        <dbReference type="ARBA" id="ARBA00022989"/>
    </source>
</evidence>
<dbReference type="InterPro" id="IPR009908">
    <property type="entry name" value="Methylamine_util_MauE"/>
</dbReference>
<dbReference type="GO" id="GO:0030416">
    <property type="term" value="P:methylamine metabolic process"/>
    <property type="evidence" value="ECO:0007669"/>
    <property type="project" value="InterPro"/>
</dbReference>
<dbReference type="RefSeq" id="WP_073087299.1">
    <property type="nucleotide sequence ID" value="NZ_FRBL01000013.1"/>
</dbReference>
<evidence type="ECO:0000256" key="4">
    <source>
        <dbReference type="ARBA" id="ARBA00023136"/>
    </source>
</evidence>
<evidence type="ECO:0000256" key="2">
    <source>
        <dbReference type="ARBA" id="ARBA00022692"/>
    </source>
</evidence>
<keyword evidence="4 5" id="KW-0472">Membrane</keyword>
<proteinExistence type="predicted"/>